<feature type="transmembrane region" description="Helical" evidence="9">
    <location>
        <begin position="265"/>
        <end position="287"/>
    </location>
</feature>
<feature type="transmembrane region" description="Helical" evidence="9">
    <location>
        <begin position="347"/>
        <end position="366"/>
    </location>
</feature>
<evidence type="ECO:0000256" key="7">
    <source>
        <dbReference type="ARBA" id="ARBA00023136"/>
    </source>
</evidence>
<dbReference type="GO" id="GO:0005886">
    <property type="term" value="C:plasma membrane"/>
    <property type="evidence" value="ECO:0007669"/>
    <property type="project" value="UniProtKB-SubCell"/>
</dbReference>
<evidence type="ECO:0000256" key="2">
    <source>
        <dbReference type="ARBA" id="ARBA00022475"/>
    </source>
</evidence>
<gene>
    <name evidence="10" type="ORF">FB458_0354</name>
</gene>
<evidence type="ECO:0000313" key="10">
    <source>
        <dbReference type="EMBL" id="TQJ07296.1"/>
    </source>
</evidence>
<evidence type="ECO:0000256" key="3">
    <source>
        <dbReference type="ARBA" id="ARBA00022676"/>
    </source>
</evidence>
<dbReference type="Proteomes" id="UP000317893">
    <property type="component" value="Unassembled WGS sequence"/>
</dbReference>
<evidence type="ECO:0000256" key="5">
    <source>
        <dbReference type="ARBA" id="ARBA00022692"/>
    </source>
</evidence>
<feature type="region of interest" description="Disordered" evidence="8">
    <location>
        <begin position="531"/>
        <end position="561"/>
    </location>
</feature>
<dbReference type="GO" id="GO:0009103">
    <property type="term" value="P:lipopolysaccharide biosynthetic process"/>
    <property type="evidence" value="ECO:0007669"/>
    <property type="project" value="UniProtKB-ARBA"/>
</dbReference>
<feature type="transmembrane region" description="Helical" evidence="9">
    <location>
        <begin position="165"/>
        <end position="183"/>
    </location>
</feature>
<keyword evidence="5 9" id="KW-0812">Transmembrane</keyword>
<comment type="subcellular location">
    <subcellularLocation>
        <location evidence="1">Cell membrane</location>
        <topology evidence="1">Multi-pass membrane protein</topology>
    </subcellularLocation>
</comment>
<feature type="compositionally biased region" description="Pro residues" evidence="8">
    <location>
        <begin position="552"/>
        <end position="561"/>
    </location>
</feature>
<reference evidence="10 11" key="1">
    <citation type="submission" date="2019-06" db="EMBL/GenBank/DDBJ databases">
        <title>Sequencing the genomes of 1000 actinobacteria strains.</title>
        <authorList>
            <person name="Klenk H.-P."/>
        </authorList>
    </citation>
    <scope>NUCLEOTIDE SEQUENCE [LARGE SCALE GENOMIC DNA]</scope>
    <source>
        <strain evidence="10 11">DSM 18607</strain>
    </source>
</reference>
<dbReference type="PANTHER" id="PTHR33908:SF11">
    <property type="entry name" value="MEMBRANE PROTEIN"/>
    <property type="match status" value="1"/>
</dbReference>
<evidence type="ECO:0000256" key="6">
    <source>
        <dbReference type="ARBA" id="ARBA00022989"/>
    </source>
</evidence>
<dbReference type="EMBL" id="VFMN01000001">
    <property type="protein sequence ID" value="TQJ07296.1"/>
    <property type="molecule type" value="Genomic_DNA"/>
</dbReference>
<dbReference type="InterPro" id="IPR018674">
    <property type="entry name" value="DUF2142_membrane"/>
</dbReference>
<feature type="transmembrane region" description="Helical" evidence="9">
    <location>
        <begin position="504"/>
        <end position="527"/>
    </location>
</feature>
<feature type="transmembrane region" description="Helical" evidence="9">
    <location>
        <begin position="454"/>
        <end position="478"/>
    </location>
</feature>
<dbReference type="InterPro" id="IPR050297">
    <property type="entry name" value="LipidA_mod_glycosyltrf_83"/>
</dbReference>
<proteinExistence type="predicted"/>
<name>A0A542DW61_9MICO</name>
<feature type="transmembrane region" description="Helical" evidence="9">
    <location>
        <begin position="378"/>
        <end position="398"/>
    </location>
</feature>
<accession>A0A542DW61</accession>
<dbReference type="GO" id="GO:0016763">
    <property type="term" value="F:pentosyltransferase activity"/>
    <property type="evidence" value="ECO:0007669"/>
    <property type="project" value="TreeGrafter"/>
</dbReference>
<feature type="transmembrane region" description="Helical" evidence="9">
    <location>
        <begin position="414"/>
        <end position="433"/>
    </location>
</feature>
<sequence>MAAVTGLWVALLLGASLLWPPLQGYDEAEHVDMARAYAAAPFAFHDPGGLRISHAMTVLVARVPVDPAITPYSGLPPRPRDERVSFARLDALPGAPSANLNQMVQHPPLAYWLEALVLRAPGVGALTWDAQVWLLRLLSVLLVAPLPALAAATARRLAGADRHAVPTWVPVVAALVPLSLPNLARVGSSAGNDALLFLSTSLVLLGVARLVTRDPGTRTGALVGVGLAVALWTKGLALVLPLVVLVALAWAVAADRGPGGWRDAVRRRAGTIAWVLGGCVVGGSWWLRNLLLFGTVQVDGTNGAGVDPRTPAPPGTVLDFLEGFRHLLLVRTWGGVGLPDLPLPSPLVLWGWPIAVGVALLVGSLVPAARRGGRRRVLLVAVLPVLLVLGVVAAGSLAEYRRSGDTITGAQGRYLYGMAAAVGAGVAVALLRLPALLPERLRAPRAPRRVRAGLLGLLGAVLATTASTWTMLLTSWFVPGSATSPKDLVAGWGVLLDVSPLPPVLTALLVLVVPLLAATYAAAVITARDERVAGGSREGEPGPTPLTAGEPEPAPGVAPGP</sequence>
<protein>
    <submittedName>
        <fullName evidence="10">Putative membrane protein DUF2142</fullName>
    </submittedName>
</protein>
<keyword evidence="11" id="KW-1185">Reference proteome</keyword>
<keyword evidence="4" id="KW-0808">Transferase</keyword>
<keyword evidence="7 9" id="KW-0472">Membrane</keyword>
<keyword evidence="3" id="KW-0328">Glycosyltransferase</keyword>
<evidence type="ECO:0000256" key="4">
    <source>
        <dbReference type="ARBA" id="ARBA00022679"/>
    </source>
</evidence>
<feature type="compositionally biased region" description="Basic and acidic residues" evidence="8">
    <location>
        <begin position="531"/>
        <end position="540"/>
    </location>
</feature>
<keyword evidence="2" id="KW-1003">Cell membrane</keyword>
<dbReference type="PANTHER" id="PTHR33908">
    <property type="entry name" value="MANNOSYLTRANSFERASE YKCB-RELATED"/>
    <property type="match status" value="1"/>
</dbReference>
<comment type="caution">
    <text evidence="10">The sequence shown here is derived from an EMBL/GenBank/DDBJ whole genome shotgun (WGS) entry which is preliminary data.</text>
</comment>
<dbReference type="AlphaFoldDB" id="A0A542DW61"/>
<organism evidence="10 11">
    <name type="scientific">Lapillicoccus jejuensis</name>
    <dbReference type="NCBI Taxonomy" id="402171"/>
    <lineage>
        <taxon>Bacteria</taxon>
        <taxon>Bacillati</taxon>
        <taxon>Actinomycetota</taxon>
        <taxon>Actinomycetes</taxon>
        <taxon>Micrococcales</taxon>
        <taxon>Intrasporangiaceae</taxon>
        <taxon>Lapillicoccus</taxon>
    </lineage>
</organism>
<evidence type="ECO:0000256" key="8">
    <source>
        <dbReference type="SAM" id="MobiDB-lite"/>
    </source>
</evidence>
<keyword evidence="6 9" id="KW-1133">Transmembrane helix</keyword>
<feature type="transmembrane region" description="Helical" evidence="9">
    <location>
        <begin position="195"/>
        <end position="211"/>
    </location>
</feature>
<evidence type="ECO:0000313" key="11">
    <source>
        <dbReference type="Proteomes" id="UP000317893"/>
    </source>
</evidence>
<dbReference type="Pfam" id="PF09913">
    <property type="entry name" value="DUF2142"/>
    <property type="match status" value="1"/>
</dbReference>
<feature type="transmembrane region" description="Helical" evidence="9">
    <location>
        <begin position="133"/>
        <end position="153"/>
    </location>
</feature>
<evidence type="ECO:0000256" key="1">
    <source>
        <dbReference type="ARBA" id="ARBA00004651"/>
    </source>
</evidence>
<evidence type="ECO:0000256" key="9">
    <source>
        <dbReference type="SAM" id="Phobius"/>
    </source>
</evidence>
<feature type="transmembrane region" description="Helical" evidence="9">
    <location>
        <begin position="231"/>
        <end position="253"/>
    </location>
</feature>